<evidence type="ECO:0008006" key="16">
    <source>
        <dbReference type="Google" id="ProtNLM"/>
    </source>
</evidence>
<feature type="region of interest" description="Disordered" evidence="12">
    <location>
        <begin position="355"/>
        <end position="413"/>
    </location>
</feature>
<feature type="domain" description="NAC" evidence="13">
    <location>
        <begin position="119"/>
        <end position="272"/>
    </location>
</feature>
<evidence type="ECO:0000313" key="15">
    <source>
        <dbReference type="EMBL" id="KAF2532360.1"/>
    </source>
</evidence>
<evidence type="ECO:0000256" key="10">
    <source>
        <dbReference type="ARBA" id="ARBA00023242"/>
    </source>
</evidence>
<dbReference type="PANTHER" id="PTHR31079:SF37">
    <property type="entry name" value="NAC DOMAIN-CONTAINING PROTEIN"/>
    <property type="match status" value="1"/>
</dbReference>
<dbReference type="PANTHER" id="PTHR31079">
    <property type="entry name" value="NAC DOMAIN-CONTAINING PROTEIN 73"/>
    <property type="match status" value="1"/>
</dbReference>
<dbReference type="GO" id="GO:0000976">
    <property type="term" value="F:transcription cis-regulatory region binding"/>
    <property type="evidence" value="ECO:0007669"/>
    <property type="project" value="TreeGrafter"/>
</dbReference>
<comment type="function">
    <text evidence="11">As a component of the decapping complex, involved in the degradation of mRNAs. Promotes P-body formation. Translational repressor.</text>
</comment>
<accession>A0A8S9FFI1</accession>
<dbReference type="SUPFAM" id="SSF101941">
    <property type="entry name" value="NAC domain"/>
    <property type="match status" value="1"/>
</dbReference>
<dbReference type="PROSITE" id="PS52002">
    <property type="entry name" value="SM"/>
    <property type="match status" value="1"/>
</dbReference>
<evidence type="ECO:0000256" key="8">
    <source>
        <dbReference type="ARBA" id="ARBA00023125"/>
    </source>
</evidence>
<feature type="compositionally biased region" description="Basic and acidic residues" evidence="12">
    <location>
        <begin position="385"/>
        <end position="405"/>
    </location>
</feature>
<dbReference type="Pfam" id="PF12701">
    <property type="entry name" value="LSM14"/>
    <property type="match status" value="1"/>
</dbReference>
<keyword evidence="3" id="KW-0963">Cytoplasm</keyword>
<dbReference type="AlphaFoldDB" id="A0A8S9FFI1"/>
<name>A0A8S9FFI1_BRACR</name>
<feature type="domain" description="Sm" evidence="14">
    <location>
        <begin position="10"/>
        <end position="93"/>
    </location>
</feature>
<evidence type="ECO:0000256" key="2">
    <source>
        <dbReference type="ARBA" id="ARBA00010415"/>
    </source>
</evidence>
<evidence type="ECO:0000256" key="4">
    <source>
        <dbReference type="ARBA" id="ARBA00022491"/>
    </source>
</evidence>
<evidence type="ECO:0000256" key="1">
    <source>
        <dbReference type="ARBA" id="ARBA00004201"/>
    </source>
</evidence>
<keyword evidence="10" id="KW-0539">Nucleus</keyword>
<dbReference type="GO" id="GO:0005634">
    <property type="term" value="C:nucleus"/>
    <property type="evidence" value="ECO:0007669"/>
    <property type="project" value="TreeGrafter"/>
</dbReference>
<dbReference type="PROSITE" id="PS51005">
    <property type="entry name" value="NAC"/>
    <property type="match status" value="1"/>
</dbReference>
<dbReference type="InterPro" id="IPR010920">
    <property type="entry name" value="LSM_dom_sf"/>
</dbReference>
<feature type="region of interest" description="Disordered" evidence="12">
    <location>
        <begin position="306"/>
        <end position="330"/>
    </location>
</feature>
<evidence type="ECO:0000256" key="11">
    <source>
        <dbReference type="ARBA" id="ARBA00059323"/>
    </source>
</evidence>
<evidence type="ECO:0000259" key="13">
    <source>
        <dbReference type="PROSITE" id="PS51005"/>
    </source>
</evidence>
<evidence type="ECO:0000256" key="7">
    <source>
        <dbReference type="ARBA" id="ARBA00023015"/>
    </source>
</evidence>
<dbReference type="GO" id="GO:0003723">
    <property type="term" value="F:RNA binding"/>
    <property type="evidence" value="ECO:0007669"/>
    <property type="project" value="InterPro"/>
</dbReference>
<dbReference type="SUPFAM" id="SSF50182">
    <property type="entry name" value="Sm-like ribonucleoproteins"/>
    <property type="match status" value="1"/>
</dbReference>
<evidence type="ECO:0000259" key="14">
    <source>
        <dbReference type="PROSITE" id="PS52002"/>
    </source>
</evidence>
<keyword evidence="6" id="KW-0810">Translation regulation</keyword>
<dbReference type="CDD" id="cd01736">
    <property type="entry name" value="LSm14_N"/>
    <property type="match status" value="1"/>
</dbReference>
<dbReference type="InterPro" id="IPR036093">
    <property type="entry name" value="NAC_dom_sf"/>
</dbReference>
<gene>
    <name evidence="15" type="ORF">F2Q70_00030777</name>
</gene>
<dbReference type="Pfam" id="PF02365">
    <property type="entry name" value="NAM"/>
    <property type="match status" value="1"/>
</dbReference>
<keyword evidence="4" id="KW-0678">Repressor</keyword>
<reference evidence="15" key="1">
    <citation type="submission" date="2019-12" db="EMBL/GenBank/DDBJ databases">
        <title>Genome sequencing and annotation of Brassica cretica.</title>
        <authorList>
            <person name="Studholme D.J."/>
            <person name="Sarris P.F."/>
        </authorList>
    </citation>
    <scope>NUCLEOTIDE SEQUENCE</scope>
    <source>
        <strain evidence="15">PFS-102/07</strain>
        <tissue evidence="15">Leaf</tissue>
    </source>
</reference>
<dbReference type="EMBL" id="QGKY02002305">
    <property type="protein sequence ID" value="KAF2532360.1"/>
    <property type="molecule type" value="Genomic_DNA"/>
</dbReference>
<dbReference type="Gene3D" id="2.30.30.100">
    <property type="match status" value="1"/>
</dbReference>
<keyword evidence="8" id="KW-0238">DNA-binding</keyword>
<comment type="similarity">
    <text evidence="2">Belongs to the LSM14 family.</text>
</comment>
<dbReference type="SMART" id="SM01271">
    <property type="entry name" value="LSM14"/>
    <property type="match status" value="1"/>
</dbReference>
<dbReference type="FunFam" id="2.170.150.80:FF:000009">
    <property type="entry name" value="NAC domain-containing protein 8"/>
    <property type="match status" value="1"/>
</dbReference>
<dbReference type="GO" id="GO:0003700">
    <property type="term" value="F:DNA-binding transcription factor activity"/>
    <property type="evidence" value="ECO:0007669"/>
    <property type="project" value="InterPro"/>
</dbReference>
<evidence type="ECO:0000256" key="9">
    <source>
        <dbReference type="ARBA" id="ARBA00023163"/>
    </source>
</evidence>
<dbReference type="InterPro" id="IPR025609">
    <property type="entry name" value="Lsm14-like_N"/>
</dbReference>
<dbReference type="GO" id="GO:0006397">
    <property type="term" value="P:mRNA processing"/>
    <property type="evidence" value="ECO:0007669"/>
    <property type="project" value="UniProtKB-KW"/>
</dbReference>
<dbReference type="Gene3D" id="2.170.150.80">
    <property type="entry name" value="NAC domain"/>
    <property type="match status" value="1"/>
</dbReference>
<sequence length="522" mass="57961">MATDNTGAKSSSSGADSYVGSLISLTSKSEIRYEGILYNINTDESSIGLQNVRSFGTEGRKKDGPQVPPSDKVYEYILFRGTDIKDLQVKASPPVQPPAPPTINNDPAIIQEVDDWPGLPRGVKFDPSAPEIIWHLLAKTGSLGLTPHPFIDEFIPTVDQDDGICYTHPKNLPGVKHDGTVSHFFHRAIKAYSTGTRKRRKIQDDDLGDVRWHKTGRTKTVVLDGVQRGCKKIMVLYEGKSVKTNWVMHQYHLGTDEDEKDGEYVVSKISYQQPQQQGVLKKGGDKAEEEVSEDIFAAVTTTPKADPVTPRLFTPEPSRQAVPLCSDSHLPNEYATRQEVSLAESKTSEAMYMEDEVQGAQRDHERPSSEDEPAPETVIENGDNEIMRFDKEDENDQENKEGEENHEAEEEGNWLDSDGSQFILNSQQLVEALSLCDDLLQVGSQDTNNGGGGGLRNKQQPCFGDYAHLGGTDDFKRDLEDCQKLIIDPCNIELDTPPEFRLSQLEFGSQESFLAWGTGKTD</sequence>
<evidence type="ECO:0000256" key="6">
    <source>
        <dbReference type="ARBA" id="ARBA00022845"/>
    </source>
</evidence>
<comment type="subcellular location">
    <subcellularLocation>
        <location evidence="1">Cytoplasm</location>
        <location evidence="1">P-body</location>
    </subcellularLocation>
</comment>
<evidence type="ECO:0000256" key="5">
    <source>
        <dbReference type="ARBA" id="ARBA00022664"/>
    </source>
</evidence>
<proteinExistence type="inferred from homology"/>
<dbReference type="GO" id="GO:0006417">
    <property type="term" value="P:regulation of translation"/>
    <property type="evidence" value="ECO:0007669"/>
    <property type="project" value="UniProtKB-KW"/>
</dbReference>
<dbReference type="InterPro" id="IPR047575">
    <property type="entry name" value="Sm"/>
</dbReference>
<dbReference type="InterPro" id="IPR044799">
    <property type="entry name" value="SOG1-like"/>
</dbReference>
<comment type="caution">
    <text evidence="15">The sequence shown here is derived from an EMBL/GenBank/DDBJ whole genome shotgun (WGS) entry which is preliminary data.</text>
</comment>
<evidence type="ECO:0000256" key="12">
    <source>
        <dbReference type="SAM" id="MobiDB-lite"/>
    </source>
</evidence>
<protein>
    <recommendedName>
        <fullName evidence="16">NAC domain-containing protein</fullName>
    </recommendedName>
</protein>
<dbReference type="InterPro" id="IPR003441">
    <property type="entry name" value="NAC-dom"/>
</dbReference>
<keyword evidence="5" id="KW-0507">mRNA processing</keyword>
<dbReference type="GO" id="GO:0000932">
    <property type="term" value="C:P-body"/>
    <property type="evidence" value="ECO:0007669"/>
    <property type="project" value="UniProtKB-SubCell"/>
</dbReference>
<keyword evidence="7" id="KW-0805">Transcription regulation</keyword>
<keyword evidence="9" id="KW-0804">Transcription</keyword>
<organism evidence="15">
    <name type="scientific">Brassica cretica</name>
    <name type="common">Mustard</name>
    <dbReference type="NCBI Taxonomy" id="69181"/>
    <lineage>
        <taxon>Eukaryota</taxon>
        <taxon>Viridiplantae</taxon>
        <taxon>Streptophyta</taxon>
        <taxon>Embryophyta</taxon>
        <taxon>Tracheophyta</taxon>
        <taxon>Spermatophyta</taxon>
        <taxon>Magnoliopsida</taxon>
        <taxon>eudicotyledons</taxon>
        <taxon>Gunneridae</taxon>
        <taxon>Pentapetalae</taxon>
        <taxon>rosids</taxon>
        <taxon>malvids</taxon>
        <taxon>Brassicales</taxon>
        <taxon>Brassicaceae</taxon>
        <taxon>Brassiceae</taxon>
        <taxon>Brassica</taxon>
    </lineage>
</organism>
<evidence type="ECO:0000256" key="3">
    <source>
        <dbReference type="ARBA" id="ARBA00022490"/>
    </source>
</evidence>
<dbReference type="FunFam" id="2.30.30.100:FF:000033">
    <property type="entry name" value="Trailer hitch, isoform C"/>
    <property type="match status" value="1"/>
</dbReference>